<dbReference type="RefSeq" id="WP_273597521.1">
    <property type="nucleotide sequence ID" value="NZ_JAQQXS010000013.1"/>
</dbReference>
<keyword evidence="5" id="KW-0472">Membrane</keyword>
<evidence type="ECO:0000256" key="5">
    <source>
        <dbReference type="SAM" id="Phobius"/>
    </source>
</evidence>
<dbReference type="Gene3D" id="1.10.510.10">
    <property type="entry name" value="Transferase(Phosphotransferase) domain 1"/>
    <property type="match status" value="1"/>
</dbReference>
<dbReference type="SUPFAM" id="SSF56112">
    <property type="entry name" value="Protein kinase-like (PK-like)"/>
    <property type="match status" value="1"/>
</dbReference>
<keyword evidence="4" id="KW-0067">ATP-binding</keyword>
<accession>A0ABT5KU13</accession>
<dbReference type="InterPro" id="IPR036457">
    <property type="entry name" value="PPM-type-like_dom_sf"/>
</dbReference>
<feature type="domain" description="Protein kinase" evidence="6">
    <location>
        <begin position="281"/>
        <end position="542"/>
    </location>
</feature>
<comment type="caution">
    <text evidence="8">The sequence shown here is derived from an EMBL/GenBank/DDBJ whole genome shotgun (WGS) entry which is preliminary data.</text>
</comment>
<evidence type="ECO:0000256" key="1">
    <source>
        <dbReference type="ARBA" id="ARBA00022679"/>
    </source>
</evidence>
<organism evidence="8 9">
    <name type="scientific">Roseateles koreensis</name>
    <dbReference type="NCBI Taxonomy" id="2987526"/>
    <lineage>
        <taxon>Bacteria</taxon>
        <taxon>Pseudomonadati</taxon>
        <taxon>Pseudomonadota</taxon>
        <taxon>Betaproteobacteria</taxon>
        <taxon>Burkholderiales</taxon>
        <taxon>Sphaerotilaceae</taxon>
        <taxon>Roseateles</taxon>
    </lineage>
</organism>
<evidence type="ECO:0000256" key="3">
    <source>
        <dbReference type="ARBA" id="ARBA00022777"/>
    </source>
</evidence>
<dbReference type="SUPFAM" id="SSF81606">
    <property type="entry name" value="PP2C-like"/>
    <property type="match status" value="1"/>
</dbReference>
<feature type="domain" description="PPM-type phosphatase" evidence="7">
    <location>
        <begin position="8"/>
        <end position="248"/>
    </location>
</feature>
<keyword evidence="2" id="KW-0547">Nucleotide-binding</keyword>
<keyword evidence="5" id="KW-0812">Transmembrane</keyword>
<dbReference type="Proteomes" id="UP001219862">
    <property type="component" value="Unassembled WGS sequence"/>
</dbReference>
<dbReference type="PROSITE" id="PS51746">
    <property type="entry name" value="PPM_2"/>
    <property type="match status" value="1"/>
</dbReference>
<dbReference type="InterPro" id="IPR001932">
    <property type="entry name" value="PPM-type_phosphatase-like_dom"/>
</dbReference>
<keyword evidence="3 8" id="KW-0418">Kinase</keyword>
<dbReference type="CDD" id="cd14014">
    <property type="entry name" value="STKc_PknB_like"/>
    <property type="match status" value="1"/>
</dbReference>
<gene>
    <name evidence="8" type="ORF">PRZ01_14535</name>
</gene>
<keyword evidence="1" id="KW-0808">Transferase</keyword>
<dbReference type="Pfam" id="PF13672">
    <property type="entry name" value="PP2C_2"/>
    <property type="match status" value="1"/>
</dbReference>
<dbReference type="Gene3D" id="3.60.40.10">
    <property type="entry name" value="PPM-type phosphatase domain"/>
    <property type="match status" value="1"/>
</dbReference>
<dbReference type="Pfam" id="PF00069">
    <property type="entry name" value="Pkinase"/>
    <property type="match status" value="1"/>
</dbReference>
<keyword evidence="9" id="KW-1185">Reference proteome</keyword>
<dbReference type="GO" id="GO:0016301">
    <property type="term" value="F:kinase activity"/>
    <property type="evidence" value="ECO:0007669"/>
    <property type="project" value="UniProtKB-KW"/>
</dbReference>
<evidence type="ECO:0000256" key="4">
    <source>
        <dbReference type="ARBA" id="ARBA00022840"/>
    </source>
</evidence>
<dbReference type="EMBL" id="JAQQXS010000013">
    <property type="protein sequence ID" value="MDC8786404.1"/>
    <property type="molecule type" value="Genomic_DNA"/>
</dbReference>
<feature type="transmembrane region" description="Helical" evidence="5">
    <location>
        <begin position="563"/>
        <end position="583"/>
    </location>
</feature>
<keyword evidence="5" id="KW-1133">Transmembrane helix</keyword>
<dbReference type="InterPro" id="IPR011009">
    <property type="entry name" value="Kinase-like_dom_sf"/>
</dbReference>
<reference evidence="8 9" key="1">
    <citation type="submission" date="2022-10" db="EMBL/GenBank/DDBJ databases">
        <title>paucibacter sp. hw8 Genome sequencing.</title>
        <authorList>
            <person name="Park S."/>
        </authorList>
    </citation>
    <scope>NUCLEOTIDE SEQUENCE [LARGE SCALE GENOMIC DNA]</scope>
    <source>
        <strain evidence="9">hw8</strain>
    </source>
</reference>
<evidence type="ECO:0000313" key="9">
    <source>
        <dbReference type="Proteomes" id="UP001219862"/>
    </source>
</evidence>
<protein>
    <submittedName>
        <fullName evidence="8">Protein kinase</fullName>
    </submittedName>
</protein>
<dbReference type="PROSITE" id="PS50011">
    <property type="entry name" value="PROTEIN_KINASE_DOM"/>
    <property type="match status" value="1"/>
</dbReference>
<evidence type="ECO:0000259" key="7">
    <source>
        <dbReference type="PROSITE" id="PS51746"/>
    </source>
</evidence>
<dbReference type="InterPro" id="IPR000719">
    <property type="entry name" value="Prot_kinase_dom"/>
</dbReference>
<sequence length="590" mass="65075">MSGGLRVTLGQHSQAGCKPVNQDFHGAVLPTGERLRTKGIALALADGISSSSVSQIASAAAVRGFLEDYYCTSEAWSVRRAAQCVLEASNSWLHAQTQRSDARFDKDRGYVCTFSALIFKGREAHLLHVGDTRVYRLHAQALEQLTEDHRVRISSVQSYLGRALGTGPGVEIDYRSWTTEVGELYLLATDGVYEHIDAAAVHAALALAPGHSNEAGNFDALDAAAAALVATALARGSQDNLTAQLVRIDALPPIDAALLHTQREGLRIPPALHPRDRFEGYTIVRELHCSSRSHVHLALDTDSGRQVVLKTPSVDLRDNPAYLDSFLLEEWIARRIDSEFVVKPCPAERPREHLFVALEYVQGQTLAQWMIDHPAPDLDAVRRIIEQVAQGLQAFHRKEMLHQDLRPENLMIDRNGTVKIIDLASTHVAGLTEGTHQAQARALLGSLQYTAPEYFVGGVGTPQSELFSLAVIAYQMLTGQLPYGLQIPRLRKPGDLQGLRYISARERRLDLPPWLDAVLRRALQPQPHKRQEALSEFMHDLRTPGAQYLGLRAPPLIERNPVAFWQGLSLLLTVAVVVLAVVASQWGHRP</sequence>
<dbReference type="InterPro" id="IPR008266">
    <property type="entry name" value="Tyr_kinase_AS"/>
</dbReference>
<evidence type="ECO:0000259" key="6">
    <source>
        <dbReference type="PROSITE" id="PS50011"/>
    </source>
</evidence>
<dbReference type="PANTHER" id="PTHR43289:SF6">
    <property type="entry name" value="SERINE_THREONINE-PROTEIN KINASE NEKL-3"/>
    <property type="match status" value="1"/>
</dbReference>
<dbReference type="PROSITE" id="PS00109">
    <property type="entry name" value="PROTEIN_KINASE_TYR"/>
    <property type="match status" value="1"/>
</dbReference>
<dbReference type="SMART" id="SM00331">
    <property type="entry name" value="PP2C_SIG"/>
    <property type="match status" value="1"/>
</dbReference>
<name>A0ABT5KU13_9BURK</name>
<evidence type="ECO:0000256" key="2">
    <source>
        <dbReference type="ARBA" id="ARBA00022741"/>
    </source>
</evidence>
<proteinExistence type="predicted"/>
<evidence type="ECO:0000313" key="8">
    <source>
        <dbReference type="EMBL" id="MDC8786404.1"/>
    </source>
</evidence>
<dbReference type="PANTHER" id="PTHR43289">
    <property type="entry name" value="MITOGEN-ACTIVATED PROTEIN KINASE KINASE KINASE 20-RELATED"/>
    <property type="match status" value="1"/>
</dbReference>
<dbReference type="SMART" id="SM00332">
    <property type="entry name" value="PP2Cc"/>
    <property type="match status" value="1"/>
</dbReference>